<dbReference type="AlphaFoldDB" id="A0A3B0STB6"/>
<feature type="transmembrane region" description="Helical" evidence="1">
    <location>
        <begin position="50"/>
        <end position="67"/>
    </location>
</feature>
<feature type="transmembrane region" description="Helical" evidence="1">
    <location>
        <begin position="88"/>
        <end position="109"/>
    </location>
</feature>
<accession>A0A3B0STB6</accession>
<name>A0A3B0STB6_9ZZZZ</name>
<gene>
    <name evidence="2" type="ORF">MNBD_ACTINO02-3275</name>
</gene>
<evidence type="ECO:0000313" key="2">
    <source>
        <dbReference type="EMBL" id="VAW07710.1"/>
    </source>
</evidence>
<keyword evidence="1" id="KW-0812">Transmembrane</keyword>
<evidence type="ECO:0000256" key="1">
    <source>
        <dbReference type="SAM" id="Phobius"/>
    </source>
</evidence>
<feature type="transmembrane region" description="Helical" evidence="1">
    <location>
        <begin position="149"/>
        <end position="168"/>
    </location>
</feature>
<protein>
    <submittedName>
        <fullName evidence="2">Hypothetical Membrane Spanning Protein</fullName>
    </submittedName>
</protein>
<organism evidence="2">
    <name type="scientific">hydrothermal vent metagenome</name>
    <dbReference type="NCBI Taxonomy" id="652676"/>
    <lineage>
        <taxon>unclassified sequences</taxon>
        <taxon>metagenomes</taxon>
        <taxon>ecological metagenomes</taxon>
    </lineage>
</organism>
<keyword evidence="1" id="KW-0472">Membrane</keyword>
<sequence length="386" mass="42181">MTDAAIALGLNPSLSVWISIGLLVVGTILIFGTLLSAVRTVILPRGTTSLLNRIVFRVGFLGFATAARRRRTYESRDRVMAQFGPVSLVLLGMVWLAAVASGYSLVFWATGADSLSAGAVLSGSSITTLGSAPPASGIHQALSYSEATLGLFLGALMITYLPTLYSVFSRREVQVATLEVRAGTPPSAGEFLVRYHNLGWLDRLDEVFLEWERWFAELEESHTSYPVLNFFRSPERDRSWVTAAGTVLDAAALTRACVDVSYPKGAAAVCIRSGYLALRRLADFFGIGYEANPLPTDRIAVTRSEFDEVWNALRAADVPLVADQDRAWTDYAGWRVNYESLILDFAEITMAPYAPWTSDRSSLSHQLPRITRFGAPPGESIPSNRT</sequence>
<proteinExistence type="predicted"/>
<keyword evidence="1" id="KW-1133">Transmembrane helix</keyword>
<reference evidence="2" key="1">
    <citation type="submission" date="2018-06" db="EMBL/GenBank/DDBJ databases">
        <authorList>
            <person name="Zhirakovskaya E."/>
        </authorList>
    </citation>
    <scope>NUCLEOTIDE SEQUENCE</scope>
</reference>
<dbReference type="EMBL" id="UOEK01000414">
    <property type="protein sequence ID" value="VAW07710.1"/>
    <property type="molecule type" value="Genomic_DNA"/>
</dbReference>
<feature type="transmembrane region" description="Helical" evidence="1">
    <location>
        <begin position="16"/>
        <end position="38"/>
    </location>
</feature>